<protein>
    <recommendedName>
        <fullName evidence="1">Suppressor of fused-like domain-containing protein</fullName>
    </recommendedName>
</protein>
<dbReference type="PIRSF" id="PIRSF038192">
    <property type="entry name" value="Txn_reg_BtrU_prd"/>
    <property type="match status" value="1"/>
</dbReference>
<proteinExistence type="predicted"/>
<keyword evidence="3" id="KW-1185">Reference proteome</keyword>
<comment type="caution">
    <text evidence="2">The sequence shown here is derived from an EMBL/GenBank/DDBJ whole genome shotgun (WGS) entry which is preliminary data.</text>
</comment>
<gene>
    <name evidence="2" type="ORF">GCM10022214_83650</name>
</gene>
<dbReference type="PANTHER" id="PTHR10928:SF2">
    <property type="entry name" value="SUPPRESSOR OF FUSED HOMOLOG"/>
    <property type="match status" value="1"/>
</dbReference>
<dbReference type="Pfam" id="PF05076">
    <property type="entry name" value="SUFU"/>
    <property type="match status" value="1"/>
</dbReference>
<evidence type="ECO:0000313" key="2">
    <source>
        <dbReference type="EMBL" id="GAA4104484.1"/>
    </source>
</evidence>
<dbReference type="SUPFAM" id="SSF103359">
    <property type="entry name" value="Suppressor of Fused, N-terminal domain"/>
    <property type="match status" value="1"/>
</dbReference>
<accession>A0ABP7X572</accession>
<evidence type="ECO:0000313" key="3">
    <source>
        <dbReference type="Proteomes" id="UP001500683"/>
    </source>
</evidence>
<dbReference type="InterPro" id="IPR007768">
    <property type="entry name" value="Suppressor_of_fused"/>
</dbReference>
<dbReference type="InterPro" id="IPR020941">
    <property type="entry name" value="SUFU-like_domain"/>
</dbReference>
<dbReference type="Proteomes" id="UP001500683">
    <property type="component" value="Unassembled WGS sequence"/>
</dbReference>
<reference evidence="3" key="1">
    <citation type="journal article" date="2019" name="Int. J. Syst. Evol. Microbiol.">
        <title>The Global Catalogue of Microorganisms (GCM) 10K type strain sequencing project: providing services to taxonomists for standard genome sequencing and annotation.</title>
        <authorList>
            <consortium name="The Broad Institute Genomics Platform"/>
            <consortium name="The Broad Institute Genome Sequencing Center for Infectious Disease"/>
            <person name="Wu L."/>
            <person name="Ma J."/>
        </authorList>
    </citation>
    <scope>NUCLEOTIDE SEQUENCE [LARGE SCALE GENOMIC DNA]</scope>
    <source>
        <strain evidence="3">JCM 16702</strain>
    </source>
</reference>
<name>A0ABP7X572_9ACTN</name>
<dbReference type="InterPro" id="IPR037181">
    <property type="entry name" value="SUFU_N"/>
</dbReference>
<organism evidence="2 3">
    <name type="scientific">Actinomadura miaoliensis</name>
    <dbReference type="NCBI Taxonomy" id="430685"/>
    <lineage>
        <taxon>Bacteria</taxon>
        <taxon>Bacillati</taxon>
        <taxon>Actinomycetota</taxon>
        <taxon>Actinomycetes</taxon>
        <taxon>Streptosporangiales</taxon>
        <taxon>Thermomonosporaceae</taxon>
        <taxon>Actinomadura</taxon>
    </lineage>
</organism>
<sequence>MAETSPGWDAIDGALARIYGDAEPYHWGTIIKWALGGPDPLDGISVYRREDPVPHWHYVSYGMTELYDKHSSNPDESGWGFEFTFRLVRDPAESADAEPPVWPANFLQNLGRYVFNSGNWFEAGHHIDLNGPIATDRDDTAIRAAAFVQDPELGAISTPHGRMEFLQVVGLAYDEYEAARGWNTESLLDTLSPHLPLFVTDIDRASLMTDPAVAETVRQGAARDGSSQGSVFVDVVSWSREADTVTIRLGALPAPSIAEALRRRLPFGRDLIVHGNDARIWFRPGDAYSAVEIDDEALAVTVPESALESVLDDLTAALPPEAGRRTVPSLPGLVIDIERSVIRDARSGEATGRVVG</sequence>
<dbReference type="InterPro" id="IPR017429">
    <property type="entry name" value="Suppressor_of_fused_bac"/>
</dbReference>
<dbReference type="PANTHER" id="PTHR10928">
    <property type="entry name" value="SUPPRESSOR OF FUSED"/>
    <property type="match status" value="1"/>
</dbReference>
<evidence type="ECO:0000259" key="1">
    <source>
        <dbReference type="Pfam" id="PF05076"/>
    </source>
</evidence>
<dbReference type="EMBL" id="BAAAZG010000080">
    <property type="protein sequence ID" value="GAA4104484.1"/>
    <property type="molecule type" value="Genomic_DNA"/>
</dbReference>
<dbReference type="RefSeq" id="WP_344958779.1">
    <property type="nucleotide sequence ID" value="NZ_BAAAZG010000080.1"/>
</dbReference>
<feature type="domain" description="Suppressor of fused-like" evidence="1">
    <location>
        <begin position="37"/>
        <end position="204"/>
    </location>
</feature>